<evidence type="ECO:0000313" key="3">
    <source>
        <dbReference type="Proteomes" id="UP000295680"/>
    </source>
</evidence>
<comment type="caution">
    <text evidence="2">The sequence shown here is derived from an EMBL/GenBank/DDBJ whole genome shotgun (WGS) entry which is preliminary data.</text>
</comment>
<feature type="transmembrane region" description="Helical" evidence="1">
    <location>
        <begin position="6"/>
        <end position="26"/>
    </location>
</feature>
<name>A0A4V2S5Q2_9PSEU</name>
<dbReference type="EMBL" id="SLWS01000011">
    <property type="protein sequence ID" value="TCO53010.1"/>
    <property type="molecule type" value="Genomic_DNA"/>
</dbReference>
<gene>
    <name evidence="2" type="ORF">EV192_111204</name>
</gene>
<keyword evidence="1" id="KW-1133">Transmembrane helix</keyword>
<sequence length="111" mass="11646">MTLHLTPEQVLAGVGILLALLLVWRFGARKAKAAANAARTGARLVSLAGRVGFTGALLVGVQWIVVTHPGNLTLLLVVLAIPDLLAGYVLTRALTVSTMDGPTGRRRGGRR</sequence>
<evidence type="ECO:0000256" key="1">
    <source>
        <dbReference type="SAM" id="Phobius"/>
    </source>
</evidence>
<dbReference type="AlphaFoldDB" id="A0A4V2S5Q2"/>
<feature type="transmembrane region" description="Helical" evidence="1">
    <location>
        <begin position="72"/>
        <end position="90"/>
    </location>
</feature>
<feature type="transmembrane region" description="Helical" evidence="1">
    <location>
        <begin position="47"/>
        <end position="66"/>
    </location>
</feature>
<keyword evidence="3" id="KW-1185">Reference proteome</keyword>
<evidence type="ECO:0000313" key="2">
    <source>
        <dbReference type="EMBL" id="TCO53010.1"/>
    </source>
</evidence>
<protein>
    <submittedName>
        <fullName evidence="2">Uncharacterized protein</fullName>
    </submittedName>
</protein>
<dbReference type="RefSeq" id="WP_207926585.1">
    <property type="nucleotide sequence ID" value="NZ_SLWS01000011.1"/>
</dbReference>
<reference evidence="2 3" key="1">
    <citation type="submission" date="2019-03" db="EMBL/GenBank/DDBJ databases">
        <title>Genomic Encyclopedia of Type Strains, Phase IV (KMG-IV): sequencing the most valuable type-strain genomes for metagenomic binning, comparative biology and taxonomic classification.</title>
        <authorList>
            <person name="Goeker M."/>
        </authorList>
    </citation>
    <scope>NUCLEOTIDE SEQUENCE [LARGE SCALE GENOMIC DNA]</scope>
    <source>
        <strain evidence="2 3">DSM 45934</strain>
    </source>
</reference>
<proteinExistence type="predicted"/>
<dbReference type="Proteomes" id="UP000295680">
    <property type="component" value="Unassembled WGS sequence"/>
</dbReference>
<organism evidence="2 3">
    <name type="scientific">Actinocrispum wychmicini</name>
    <dbReference type="NCBI Taxonomy" id="1213861"/>
    <lineage>
        <taxon>Bacteria</taxon>
        <taxon>Bacillati</taxon>
        <taxon>Actinomycetota</taxon>
        <taxon>Actinomycetes</taxon>
        <taxon>Pseudonocardiales</taxon>
        <taxon>Pseudonocardiaceae</taxon>
        <taxon>Actinocrispum</taxon>
    </lineage>
</organism>
<accession>A0A4V2S5Q2</accession>
<keyword evidence="1" id="KW-0812">Transmembrane</keyword>
<keyword evidence="1" id="KW-0472">Membrane</keyword>